<evidence type="ECO:0000256" key="4">
    <source>
        <dbReference type="RuleBase" id="RU003560"/>
    </source>
</evidence>
<keyword evidence="3 4" id="KW-0663">Pyridoxal phosphate</keyword>
<dbReference type="Gene3D" id="3.40.640.10">
    <property type="entry name" value="Type I PLP-dependent aspartate aminotransferase-like (Major domain)"/>
    <property type="match status" value="1"/>
</dbReference>
<accession>A0A4T0NKG6</accession>
<comment type="cofactor">
    <cofactor evidence="1">
        <name>pyridoxal 5'-phosphate</name>
        <dbReference type="ChEBI" id="CHEBI:597326"/>
    </cofactor>
</comment>
<evidence type="ECO:0000256" key="1">
    <source>
        <dbReference type="ARBA" id="ARBA00001933"/>
    </source>
</evidence>
<dbReference type="AlphaFoldDB" id="A0A4T0NKG6"/>
<sequence>MTSSILHRIPIQPPIAREAKGIYITLEDGNVFIDACGGALVTAVGHCHPTVIRAIEEQIGKLTFLWSMSVSNSPAEELAKLLVEDSDGAFNAATFYNGGSESVEAAMKVTKQYFFQKNEPQRVKFIARERSYHGDTISTLSLTGGNPYTAPFNDLYDKEHFHRVSAVYPFRNAAKAGGDAAYVASLIRELDDKFQELGPDTVCAFIAEPIAGAGLGIVKAPDGYFEGVRKICDKYGALLIYDEVLCGQGRLGTTHAWQSLGEKDRAVRPDLQTIGKCLGGGYAPIAALLFSQKVSDGIKINGNWLRHGHTYSNHILSCTAALAVQRLIKSENLLENVNAIGPYIEKKLKLSLKDSDLAPFVADIRGGGTLWGIEFSLEFVGKIAGFFPIFCYQENLLAVAVPGTPPNDDSSFSGIGDYTSIAPPFNVSKEEVDMIIEKFSRALRNTLKNLQLL</sequence>
<evidence type="ECO:0000256" key="3">
    <source>
        <dbReference type="ARBA" id="ARBA00022898"/>
    </source>
</evidence>
<dbReference type="FunFam" id="3.40.640.10:FF:000004">
    <property type="entry name" value="Acetylornithine aminotransferase"/>
    <property type="match status" value="1"/>
</dbReference>
<dbReference type="PANTHER" id="PTHR43094:SF1">
    <property type="entry name" value="AMINOTRANSFERASE CLASS-III"/>
    <property type="match status" value="1"/>
</dbReference>
<dbReference type="SUPFAM" id="SSF53383">
    <property type="entry name" value="PLP-dependent transferases"/>
    <property type="match status" value="1"/>
</dbReference>
<evidence type="ECO:0000256" key="2">
    <source>
        <dbReference type="ARBA" id="ARBA00008954"/>
    </source>
</evidence>
<dbReference type="Gene3D" id="3.90.1150.10">
    <property type="entry name" value="Aspartate Aminotransferase, domain 1"/>
    <property type="match status" value="1"/>
</dbReference>
<keyword evidence="5" id="KW-0808">Transferase</keyword>
<dbReference type="GO" id="GO:0030170">
    <property type="term" value="F:pyridoxal phosphate binding"/>
    <property type="evidence" value="ECO:0007669"/>
    <property type="project" value="InterPro"/>
</dbReference>
<dbReference type="GO" id="GO:0005829">
    <property type="term" value="C:cytosol"/>
    <property type="evidence" value="ECO:0007669"/>
    <property type="project" value="TreeGrafter"/>
</dbReference>
<reference evidence="5 6" key="1">
    <citation type="submission" date="2019-03" db="EMBL/GenBank/DDBJ databases">
        <title>Sequencing 25 genomes of Wallemia mellicola.</title>
        <authorList>
            <person name="Gostincar C."/>
        </authorList>
    </citation>
    <scope>NUCLEOTIDE SEQUENCE [LARGE SCALE GENOMIC DNA]</scope>
    <source>
        <strain evidence="5 6">EXF-1262</strain>
    </source>
</reference>
<dbReference type="InterPro" id="IPR005814">
    <property type="entry name" value="Aminotrans_3"/>
</dbReference>
<proteinExistence type="inferred from homology"/>
<name>A0A4T0NKG6_9BASI</name>
<dbReference type="InterPro" id="IPR015422">
    <property type="entry name" value="PyrdxlP-dep_Trfase_small"/>
</dbReference>
<dbReference type="PANTHER" id="PTHR43094">
    <property type="entry name" value="AMINOTRANSFERASE"/>
    <property type="match status" value="1"/>
</dbReference>
<evidence type="ECO:0000313" key="5">
    <source>
        <dbReference type="EMBL" id="TIB97619.1"/>
    </source>
</evidence>
<dbReference type="GO" id="GO:0008483">
    <property type="term" value="F:transaminase activity"/>
    <property type="evidence" value="ECO:0007669"/>
    <property type="project" value="InterPro"/>
</dbReference>
<organism evidence="5 6">
    <name type="scientific">Wallemia mellicola</name>
    <dbReference type="NCBI Taxonomy" id="1708541"/>
    <lineage>
        <taxon>Eukaryota</taxon>
        <taxon>Fungi</taxon>
        <taxon>Dikarya</taxon>
        <taxon>Basidiomycota</taxon>
        <taxon>Wallemiomycotina</taxon>
        <taxon>Wallemiomycetes</taxon>
        <taxon>Wallemiales</taxon>
        <taxon>Wallemiaceae</taxon>
        <taxon>Wallemia</taxon>
    </lineage>
</organism>
<dbReference type="Proteomes" id="UP000307169">
    <property type="component" value="Unassembled WGS sequence"/>
</dbReference>
<comment type="caution">
    <text evidence="5">The sequence shown here is derived from an EMBL/GenBank/DDBJ whole genome shotgun (WGS) entry which is preliminary data.</text>
</comment>
<evidence type="ECO:0000313" key="6">
    <source>
        <dbReference type="Proteomes" id="UP000307169"/>
    </source>
</evidence>
<dbReference type="EMBL" id="SPRH01000046">
    <property type="protein sequence ID" value="TIB97619.1"/>
    <property type="molecule type" value="Genomic_DNA"/>
</dbReference>
<dbReference type="InterPro" id="IPR015421">
    <property type="entry name" value="PyrdxlP-dep_Trfase_major"/>
</dbReference>
<dbReference type="InterPro" id="IPR015424">
    <property type="entry name" value="PyrdxlP-dep_Trfase"/>
</dbReference>
<comment type="similarity">
    <text evidence="2 4">Belongs to the class-III pyridoxal-phosphate-dependent aminotransferase family.</text>
</comment>
<dbReference type="CDD" id="cd00610">
    <property type="entry name" value="OAT_like"/>
    <property type="match status" value="1"/>
</dbReference>
<gene>
    <name evidence="5" type="ORF">E3Q17_03334</name>
</gene>
<protein>
    <submittedName>
        <fullName evidence="5">PLP-dependent transferase</fullName>
    </submittedName>
</protein>
<dbReference type="Pfam" id="PF00202">
    <property type="entry name" value="Aminotran_3"/>
    <property type="match status" value="1"/>
</dbReference>